<feature type="domain" description="Nitroreductase" evidence="10">
    <location>
        <begin position="12"/>
        <end position="163"/>
    </location>
</feature>
<dbReference type="InterPro" id="IPR000415">
    <property type="entry name" value="Nitroreductase-like"/>
</dbReference>
<accession>A0A939TP92</accession>
<keyword evidence="4 7" id="KW-0521">NADP</keyword>
<reference evidence="11" key="1">
    <citation type="submission" date="2021-03" db="EMBL/GenBank/DDBJ databases">
        <title>Leucobacter chromiisoli sp. nov., isolated from chromium-containing soil of chemical plant.</title>
        <authorList>
            <person name="Xu Z."/>
        </authorList>
    </citation>
    <scope>NUCLEOTIDE SEQUENCE</scope>
    <source>
        <strain evidence="11">K 70/01</strain>
    </source>
</reference>
<comment type="similarity">
    <text evidence="1 7">Belongs to the nitroreductase family.</text>
</comment>
<dbReference type="GO" id="GO:0016491">
    <property type="term" value="F:oxidoreductase activity"/>
    <property type="evidence" value="ECO:0007669"/>
    <property type="project" value="UniProtKB-UniRule"/>
</dbReference>
<evidence type="ECO:0000256" key="1">
    <source>
        <dbReference type="ARBA" id="ARBA00007118"/>
    </source>
</evidence>
<name>A0A939TP92_9MICO</name>
<feature type="binding site" description="in other chain" evidence="8">
    <location>
        <begin position="15"/>
        <end position="17"/>
    </location>
    <ligand>
        <name>FMN</name>
        <dbReference type="ChEBI" id="CHEBI:58210"/>
        <note>ligand shared between dimeric partners</note>
    </ligand>
</feature>
<dbReference type="Gene3D" id="3.40.109.10">
    <property type="entry name" value="NADH Oxidase"/>
    <property type="match status" value="1"/>
</dbReference>
<dbReference type="AlphaFoldDB" id="A0A939TP92"/>
<evidence type="ECO:0000256" key="3">
    <source>
        <dbReference type="ARBA" id="ARBA00022643"/>
    </source>
</evidence>
<proteinExistence type="inferred from homology"/>
<comment type="cofactor">
    <cofactor evidence="8">
        <name>FMN</name>
        <dbReference type="ChEBI" id="CHEBI:58210"/>
    </cofactor>
    <text evidence="8">Binds 1 FMN per subunit.</text>
</comment>
<dbReference type="Proteomes" id="UP000668403">
    <property type="component" value="Unassembled WGS sequence"/>
</dbReference>
<evidence type="ECO:0000256" key="5">
    <source>
        <dbReference type="ARBA" id="ARBA00023002"/>
    </source>
</evidence>
<dbReference type="SUPFAM" id="SSF55469">
    <property type="entry name" value="FMN-dependent nitroreductase-like"/>
    <property type="match status" value="1"/>
</dbReference>
<sequence length="191" mass="21026">MNSDPCPALDAVRGRRSHSKVTDEAPTSEQLAELIAPLSSIADHSGMRPWRIIALRGDERDLIGHALAEASGGEPEQHEKFVKKARRAPLVLAIVACVQDSKKVPTWEQEAVASGAAHLLSLLLHEAGWGVMWRTGLQTRSEAVHRAHRLSGSEYLLGWLYVGGIPDRDRREKPRKPLPVERFLSEGVDPA</sequence>
<evidence type="ECO:0000256" key="7">
    <source>
        <dbReference type="PIRNR" id="PIRNR000232"/>
    </source>
</evidence>
<comment type="caution">
    <text evidence="11">The sequence shown here is derived from an EMBL/GenBank/DDBJ whole genome shotgun (WGS) entry which is preliminary data.</text>
</comment>
<feature type="binding site" description="in other chain" evidence="8">
    <location>
        <begin position="133"/>
        <end position="135"/>
    </location>
    <ligand>
        <name>FMN</name>
        <dbReference type="ChEBI" id="CHEBI:58210"/>
        <note>ligand shared between dimeric partners</note>
    </ligand>
</feature>
<evidence type="ECO:0000256" key="9">
    <source>
        <dbReference type="SAM" id="MobiDB-lite"/>
    </source>
</evidence>
<evidence type="ECO:0000256" key="4">
    <source>
        <dbReference type="ARBA" id="ARBA00022857"/>
    </source>
</evidence>
<evidence type="ECO:0000313" key="12">
    <source>
        <dbReference type="Proteomes" id="UP000668403"/>
    </source>
</evidence>
<keyword evidence="6 7" id="KW-0520">NAD</keyword>
<dbReference type="PANTHER" id="PTHR43821:SF1">
    <property type="entry name" value="NAD(P)H NITROREDUCTASE YDJA-RELATED"/>
    <property type="match status" value="1"/>
</dbReference>
<keyword evidence="5 7" id="KW-0560">Oxidoreductase</keyword>
<evidence type="ECO:0000259" key="10">
    <source>
        <dbReference type="Pfam" id="PF00881"/>
    </source>
</evidence>
<evidence type="ECO:0000313" key="11">
    <source>
        <dbReference type="EMBL" id="MBO2991034.1"/>
    </source>
</evidence>
<dbReference type="PANTHER" id="PTHR43821">
    <property type="entry name" value="NAD(P)H NITROREDUCTASE YDJA-RELATED"/>
    <property type="match status" value="1"/>
</dbReference>
<feature type="region of interest" description="Disordered" evidence="9">
    <location>
        <begin position="1"/>
        <end position="26"/>
    </location>
</feature>
<evidence type="ECO:0000256" key="8">
    <source>
        <dbReference type="PIRSR" id="PIRSR000232-1"/>
    </source>
</evidence>
<dbReference type="InterPro" id="IPR052530">
    <property type="entry name" value="NAD(P)H_nitroreductase"/>
</dbReference>
<feature type="binding site" evidence="8">
    <location>
        <position position="44"/>
    </location>
    <ligand>
        <name>FMN</name>
        <dbReference type="ChEBI" id="CHEBI:58210"/>
        <note>ligand shared between dimeric partners</note>
    </ligand>
</feature>
<dbReference type="EC" id="1.-.-.-" evidence="7"/>
<dbReference type="EMBL" id="JAGFBF010000006">
    <property type="protein sequence ID" value="MBO2991034.1"/>
    <property type="molecule type" value="Genomic_DNA"/>
</dbReference>
<protein>
    <recommendedName>
        <fullName evidence="7">Putative NAD(P)H nitroreductase</fullName>
        <ecNumber evidence="7">1.-.-.-</ecNumber>
    </recommendedName>
</protein>
<dbReference type="PIRSF" id="PIRSF000232">
    <property type="entry name" value="YdjA"/>
    <property type="match status" value="1"/>
</dbReference>
<keyword evidence="3 7" id="KW-0288">FMN</keyword>
<dbReference type="InterPro" id="IPR026021">
    <property type="entry name" value="YdjA-like"/>
</dbReference>
<organism evidence="11 12">
    <name type="scientific">Leucobacter tardus</name>
    <dbReference type="NCBI Taxonomy" id="501483"/>
    <lineage>
        <taxon>Bacteria</taxon>
        <taxon>Bacillati</taxon>
        <taxon>Actinomycetota</taxon>
        <taxon>Actinomycetes</taxon>
        <taxon>Micrococcales</taxon>
        <taxon>Microbacteriaceae</taxon>
        <taxon>Leucobacter</taxon>
    </lineage>
</organism>
<gene>
    <name evidence="11" type="ORF">J4H85_13615</name>
</gene>
<keyword evidence="2 7" id="KW-0285">Flavoprotein</keyword>
<dbReference type="Pfam" id="PF00881">
    <property type="entry name" value="Nitroreductase"/>
    <property type="match status" value="1"/>
</dbReference>
<keyword evidence="12" id="KW-1185">Reference proteome</keyword>
<evidence type="ECO:0000256" key="2">
    <source>
        <dbReference type="ARBA" id="ARBA00022630"/>
    </source>
</evidence>
<evidence type="ECO:0000256" key="6">
    <source>
        <dbReference type="ARBA" id="ARBA00023027"/>
    </source>
</evidence>
<dbReference type="InterPro" id="IPR029479">
    <property type="entry name" value="Nitroreductase"/>
</dbReference>